<dbReference type="EMBL" id="WXEX01000002">
    <property type="protein sequence ID" value="MZP41989.1"/>
    <property type="molecule type" value="Genomic_DNA"/>
</dbReference>
<name>A0A845LBE7_HELGE</name>
<evidence type="ECO:0000313" key="4">
    <source>
        <dbReference type="Proteomes" id="UP000471031"/>
    </source>
</evidence>
<dbReference type="AlphaFoldDB" id="A0A845LBE7"/>
<protein>
    <recommendedName>
        <fullName evidence="5">DUF4440 domain-containing protein</fullName>
    </recommendedName>
</protein>
<proteinExistence type="predicted"/>
<gene>
    <name evidence="3" type="ORF">GTO89_02935</name>
</gene>
<dbReference type="OrthoDB" id="1786269at2"/>
<organism evidence="3 4">
    <name type="scientific">Heliomicrobium gestii</name>
    <name type="common">Heliobacterium gestii</name>
    <dbReference type="NCBI Taxonomy" id="2699"/>
    <lineage>
        <taxon>Bacteria</taxon>
        <taxon>Bacillati</taxon>
        <taxon>Bacillota</taxon>
        <taxon>Clostridia</taxon>
        <taxon>Eubacteriales</taxon>
        <taxon>Heliobacteriaceae</taxon>
        <taxon>Heliomicrobium</taxon>
    </lineage>
</organism>
<comment type="caution">
    <text evidence="3">The sequence shown here is derived from an EMBL/GenBank/DDBJ whole genome shotgun (WGS) entry which is preliminary data.</text>
</comment>
<dbReference type="RefSeq" id="WP_161260576.1">
    <property type="nucleotide sequence ID" value="NZ_JAFBDC010000002.1"/>
</dbReference>
<sequence length="208" mass="22509">MGRLHLLPLLLLAFLFLSLSPTAGSAVSDRGPLPAESLPRSPAQNAPSPSIEVDTADWDDHRLITFALEADKQMATALFVQNPDWLRHQGLTPVSIAAKNDLSRLLAPYWTSESIDTVWEEGSRAMPELPWGFYSEGPSLLFLAKDVTVSHPSADTAVVSGTTEAYQSENGAGAPSDNGRDSINVSVYLRQTPTGWRAECHRPAEDGV</sequence>
<feature type="signal peptide" evidence="2">
    <location>
        <begin position="1"/>
        <end position="25"/>
    </location>
</feature>
<reference evidence="3 4" key="1">
    <citation type="submission" date="2020-01" db="EMBL/GenBank/DDBJ databases">
        <title>Whole genome sequence of Heliobacterium gestii DSM 11169.</title>
        <authorList>
            <person name="Kyndt J.A."/>
            <person name="Meyer T.E."/>
        </authorList>
    </citation>
    <scope>NUCLEOTIDE SEQUENCE [LARGE SCALE GENOMIC DNA]</scope>
    <source>
        <strain evidence="3 4">DSM 11169</strain>
    </source>
</reference>
<keyword evidence="2" id="KW-0732">Signal</keyword>
<dbReference type="Proteomes" id="UP000471031">
    <property type="component" value="Unassembled WGS sequence"/>
</dbReference>
<evidence type="ECO:0000256" key="1">
    <source>
        <dbReference type="SAM" id="MobiDB-lite"/>
    </source>
</evidence>
<feature type="chain" id="PRO_5039619904" description="DUF4440 domain-containing protein" evidence="2">
    <location>
        <begin position="26"/>
        <end position="208"/>
    </location>
</feature>
<evidence type="ECO:0000313" key="3">
    <source>
        <dbReference type="EMBL" id="MZP41989.1"/>
    </source>
</evidence>
<evidence type="ECO:0000256" key="2">
    <source>
        <dbReference type="SAM" id="SignalP"/>
    </source>
</evidence>
<keyword evidence="4" id="KW-1185">Reference proteome</keyword>
<evidence type="ECO:0008006" key="5">
    <source>
        <dbReference type="Google" id="ProtNLM"/>
    </source>
</evidence>
<accession>A0A845LBE7</accession>
<feature type="region of interest" description="Disordered" evidence="1">
    <location>
        <begin position="28"/>
        <end position="53"/>
    </location>
</feature>